<dbReference type="EMBL" id="JABFTP020000124">
    <property type="protein sequence ID" value="KAL3279720.1"/>
    <property type="molecule type" value="Genomic_DNA"/>
</dbReference>
<proteinExistence type="predicted"/>
<evidence type="ECO:0000313" key="2">
    <source>
        <dbReference type="EMBL" id="KAL3279720.1"/>
    </source>
</evidence>
<dbReference type="AlphaFoldDB" id="A0ABD2NMC2"/>
<reference evidence="2 3" key="1">
    <citation type="journal article" date="2021" name="BMC Biol.">
        <title>Horizontally acquired antibacterial genes associated with adaptive radiation of ladybird beetles.</title>
        <authorList>
            <person name="Li H.S."/>
            <person name="Tang X.F."/>
            <person name="Huang Y.H."/>
            <person name="Xu Z.Y."/>
            <person name="Chen M.L."/>
            <person name="Du X.Y."/>
            <person name="Qiu B.Y."/>
            <person name="Chen P.T."/>
            <person name="Zhang W."/>
            <person name="Slipinski A."/>
            <person name="Escalona H.E."/>
            <person name="Waterhouse R.M."/>
            <person name="Zwick A."/>
            <person name="Pang H."/>
        </authorList>
    </citation>
    <scope>NUCLEOTIDE SEQUENCE [LARGE SCALE GENOMIC DNA]</scope>
    <source>
        <strain evidence="2">SYSU2018</strain>
    </source>
</reference>
<accession>A0ABD2NMC2</accession>
<comment type="caution">
    <text evidence="2">The sequence shown here is derived from an EMBL/GenBank/DDBJ whole genome shotgun (WGS) entry which is preliminary data.</text>
</comment>
<protein>
    <submittedName>
        <fullName evidence="2">Uncharacterized protein</fullName>
    </submittedName>
</protein>
<feature type="region of interest" description="Disordered" evidence="1">
    <location>
        <begin position="56"/>
        <end position="84"/>
    </location>
</feature>
<gene>
    <name evidence="2" type="ORF">HHI36_017229</name>
</gene>
<sequence length="142" mass="16888">MHLRVLRNKCRQKLKENLKLHAAHLQGERSRNFKRREVMRMNMETNVDLKILPRIRSKERMQTTRKRRKEEQFKRTSTRYRSSRTLGKAVVKIKRNLPASHNKAVEVVKEISFEFNVAIFDQNDASEAAPRKLTDEGKTFQP</sequence>
<organism evidence="2 3">
    <name type="scientific">Cryptolaemus montrouzieri</name>
    <dbReference type="NCBI Taxonomy" id="559131"/>
    <lineage>
        <taxon>Eukaryota</taxon>
        <taxon>Metazoa</taxon>
        <taxon>Ecdysozoa</taxon>
        <taxon>Arthropoda</taxon>
        <taxon>Hexapoda</taxon>
        <taxon>Insecta</taxon>
        <taxon>Pterygota</taxon>
        <taxon>Neoptera</taxon>
        <taxon>Endopterygota</taxon>
        <taxon>Coleoptera</taxon>
        <taxon>Polyphaga</taxon>
        <taxon>Cucujiformia</taxon>
        <taxon>Coccinelloidea</taxon>
        <taxon>Coccinellidae</taxon>
        <taxon>Scymninae</taxon>
        <taxon>Scymnini</taxon>
        <taxon>Cryptolaemus</taxon>
    </lineage>
</organism>
<name>A0ABD2NMC2_9CUCU</name>
<evidence type="ECO:0000313" key="3">
    <source>
        <dbReference type="Proteomes" id="UP001516400"/>
    </source>
</evidence>
<dbReference type="Proteomes" id="UP001516400">
    <property type="component" value="Unassembled WGS sequence"/>
</dbReference>
<evidence type="ECO:0000256" key="1">
    <source>
        <dbReference type="SAM" id="MobiDB-lite"/>
    </source>
</evidence>
<keyword evidence="3" id="KW-1185">Reference proteome</keyword>